<dbReference type="InterPro" id="IPR054612">
    <property type="entry name" value="Phage_capsid-like_C"/>
</dbReference>
<sequence>MKTMEIRATKLHVRSDEQDTHQIEGTAIVYNEPSQDMGFVEYIMPGALEGVDLGQLLLLYSHDYQNVLASIPSGSLAITDDDNGLHFTAELPNTTLGNDVAELIATNRVSGMSFGFKIADGGDTWSQGGDSITIHTVTQIESMSEISITPIPAYQETQVSTQVQRSLEEFKKGVEKRDMNKDETLVDLLKETLQKLQQSKPADDQPADSDTKPNPADSNDQPQKPTPAPTRDDGDDEDRAAKTSAAPKASANAGDTVTPQPTLPGTKKRDDGDDEQTNAKKTDEAVPQAEQANEGAASSSTAPTDQKQPVKEKKRDIKEGGQNMAQDITPQLKVVDEEKRDFEEFLRKGEVKRAADSHIALSDGSVIIPETILNPEHEQHQFPRLGGLVRKIAVKTTTGKLPVFMTSDDTLSEHTEFGSSSRHAVPEIKPIPWDLKSYSSTYAYSQELLDDSQYNWETELQSRLLELRDNTDDAMIMAALTTGITASDGSADIVAAIKDALDKRLKPQDSQAATIVLSQSAFATIHKLQDKEGRDLIQPDMTQGASVRLLGKTVVVVADELFPNAKAGDINVVIAPMQKAVIEFKNHEITGKFIDTYDVFYRLLGIYERLDVVQARPDLIALIAGTAPKA</sequence>
<evidence type="ECO:0000259" key="6">
    <source>
        <dbReference type="Pfam" id="PF04586"/>
    </source>
</evidence>
<feature type="domain" description="Prohead serine protease" evidence="6">
    <location>
        <begin position="10"/>
        <end position="172"/>
    </location>
</feature>
<protein>
    <submittedName>
        <fullName evidence="8">Possible phage capsid protein</fullName>
    </submittedName>
</protein>
<evidence type="ECO:0000259" key="7">
    <source>
        <dbReference type="Pfam" id="PF05065"/>
    </source>
</evidence>
<evidence type="ECO:0000256" key="4">
    <source>
        <dbReference type="ARBA" id="ARBA00022801"/>
    </source>
</evidence>
<dbReference type="GO" id="GO:0006508">
    <property type="term" value="P:proteolysis"/>
    <property type="evidence" value="ECO:0007669"/>
    <property type="project" value="UniProtKB-KW"/>
</dbReference>
<dbReference type="Proteomes" id="UP000031620">
    <property type="component" value="Chromosome"/>
</dbReference>
<feature type="compositionally biased region" description="Basic and acidic residues" evidence="5">
    <location>
        <begin position="308"/>
        <end position="319"/>
    </location>
</feature>
<feature type="compositionally biased region" description="Basic and acidic residues" evidence="5">
    <location>
        <begin position="267"/>
        <end position="284"/>
    </location>
</feature>
<dbReference type="EMBL" id="AP014680">
    <property type="protein sequence ID" value="BAP85961.1"/>
    <property type="molecule type" value="Genomic_DNA"/>
</dbReference>
<dbReference type="GO" id="GO:0008233">
    <property type="term" value="F:peptidase activity"/>
    <property type="evidence" value="ECO:0007669"/>
    <property type="project" value="UniProtKB-KW"/>
</dbReference>
<dbReference type="Pfam" id="PF05065">
    <property type="entry name" value="Phage_capsid"/>
    <property type="match status" value="1"/>
</dbReference>
<dbReference type="AlphaFoldDB" id="A0A0A1GZR6"/>
<feature type="compositionally biased region" description="Polar residues" evidence="5">
    <location>
        <begin position="296"/>
        <end position="307"/>
    </location>
</feature>
<evidence type="ECO:0000313" key="9">
    <source>
        <dbReference type="Proteomes" id="UP000031620"/>
    </source>
</evidence>
<dbReference type="STRING" id="1291742.LOOC260_114250"/>
<evidence type="ECO:0000313" key="8">
    <source>
        <dbReference type="EMBL" id="BAP85961.1"/>
    </source>
</evidence>
<dbReference type="NCBIfam" id="TIGR01543">
    <property type="entry name" value="proheadase_HK97"/>
    <property type="match status" value="1"/>
</dbReference>
<dbReference type="InterPro" id="IPR006433">
    <property type="entry name" value="Prohead_protease"/>
</dbReference>
<accession>A0A0A1GZR6</accession>
<proteinExistence type="predicted"/>
<dbReference type="Pfam" id="PF04586">
    <property type="entry name" value="Peptidase_S78"/>
    <property type="match status" value="1"/>
</dbReference>
<feature type="compositionally biased region" description="Low complexity" evidence="5">
    <location>
        <begin position="242"/>
        <end position="253"/>
    </location>
</feature>
<dbReference type="RefSeq" id="WP_082232342.1">
    <property type="nucleotide sequence ID" value="NZ_AP014680.1"/>
</dbReference>
<dbReference type="InterPro" id="IPR024455">
    <property type="entry name" value="Phage_capsid"/>
</dbReference>
<dbReference type="InterPro" id="IPR054613">
    <property type="entry name" value="Peptidase_S78_dom"/>
</dbReference>
<reference evidence="8 9" key="1">
    <citation type="submission" date="2014-11" db="EMBL/GenBank/DDBJ databases">
        <title>Complete genome sequence and analysis of Lactobacillus hokkaidonensis LOOC260T.</title>
        <authorList>
            <person name="Tanizawa Y."/>
            <person name="Tohno M."/>
            <person name="Kaminuma E."/>
            <person name="Nakamura Y."/>
            <person name="Arita M."/>
        </authorList>
    </citation>
    <scope>NUCLEOTIDE SEQUENCE [LARGE SCALE GENOMIC DNA]</scope>
    <source>
        <strain evidence="8 9">LOOC260</strain>
    </source>
</reference>
<dbReference type="SUPFAM" id="SSF56563">
    <property type="entry name" value="Major capsid protein gp5"/>
    <property type="match status" value="1"/>
</dbReference>
<keyword evidence="4" id="KW-0378">Hydrolase</keyword>
<comment type="subcellular location">
    <subcellularLocation>
        <location evidence="1">Virion</location>
    </subcellularLocation>
</comment>
<evidence type="ECO:0000256" key="2">
    <source>
        <dbReference type="ARBA" id="ARBA00022612"/>
    </source>
</evidence>
<evidence type="ECO:0000256" key="5">
    <source>
        <dbReference type="SAM" id="MobiDB-lite"/>
    </source>
</evidence>
<keyword evidence="2" id="KW-1188">Viral release from host cell</keyword>
<feature type="region of interest" description="Disordered" evidence="5">
    <location>
        <begin position="196"/>
        <end position="326"/>
    </location>
</feature>
<evidence type="ECO:0000256" key="3">
    <source>
        <dbReference type="ARBA" id="ARBA00022670"/>
    </source>
</evidence>
<dbReference type="KEGG" id="lho:LOOC260_114250"/>
<name>A0A0A1GZR6_9LACO</name>
<organism evidence="8 9">
    <name type="scientific">Paucilactobacillus hokkaidonensis JCM 18461</name>
    <dbReference type="NCBI Taxonomy" id="1291742"/>
    <lineage>
        <taxon>Bacteria</taxon>
        <taxon>Bacillati</taxon>
        <taxon>Bacillota</taxon>
        <taxon>Bacilli</taxon>
        <taxon>Lactobacillales</taxon>
        <taxon>Lactobacillaceae</taxon>
        <taxon>Paucilactobacillus</taxon>
    </lineage>
</organism>
<dbReference type="NCBIfam" id="TIGR01554">
    <property type="entry name" value="major_cap_HK97"/>
    <property type="match status" value="1"/>
</dbReference>
<dbReference type="HOGENOM" id="CLU_029522_1_1_9"/>
<feature type="domain" description="Phage capsid-like C-terminal" evidence="7">
    <location>
        <begin position="410"/>
        <end position="577"/>
    </location>
</feature>
<keyword evidence="3" id="KW-0645">Protease</keyword>
<evidence type="ECO:0000256" key="1">
    <source>
        <dbReference type="ARBA" id="ARBA00004328"/>
    </source>
</evidence>
<gene>
    <name evidence="8" type="ORF">LOOC260_114250</name>
</gene>